<comment type="similarity">
    <text evidence="1">Belongs to the NAD(P)-dependent epimerase/dehydratase family. SDR39U1 subfamily.</text>
</comment>
<dbReference type="PANTHER" id="PTHR11092:SF0">
    <property type="entry name" value="EPIMERASE FAMILY PROTEIN SDR39U1"/>
    <property type="match status" value="1"/>
</dbReference>
<accession>A0A316TUC7</accession>
<evidence type="ECO:0000256" key="1">
    <source>
        <dbReference type="ARBA" id="ARBA00009353"/>
    </source>
</evidence>
<evidence type="ECO:0000259" key="2">
    <source>
        <dbReference type="Pfam" id="PF01370"/>
    </source>
</evidence>
<feature type="domain" description="NAD-dependent epimerase/dehydratase" evidence="2">
    <location>
        <begin position="6"/>
        <end position="218"/>
    </location>
</feature>
<dbReference type="InterPro" id="IPR010099">
    <property type="entry name" value="SDR39U1"/>
</dbReference>
<dbReference type="Pfam" id="PF01370">
    <property type="entry name" value="Epimerase"/>
    <property type="match status" value="1"/>
</dbReference>
<dbReference type="PANTHER" id="PTHR11092">
    <property type="entry name" value="SUGAR NUCLEOTIDE EPIMERASE RELATED"/>
    <property type="match status" value="1"/>
</dbReference>
<dbReference type="AlphaFoldDB" id="A0A316TUC7"/>
<evidence type="ECO:0000313" key="5">
    <source>
        <dbReference type="Proteomes" id="UP000245533"/>
    </source>
</evidence>
<dbReference type="Gene3D" id="3.40.50.720">
    <property type="entry name" value="NAD(P)-binding Rossmann-like Domain"/>
    <property type="match status" value="1"/>
</dbReference>
<evidence type="ECO:0000259" key="3">
    <source>
        <dbReference type="Pfam" id="PF08338"/>
    </source>
</evidence>
<dbReference type="RefSeq" id="WP_109643780.1">
    <property type="nucleotide sequence ID" value="NZ_QGGB01000001.1"/>
</dbReference>
<dbReference type="SUPFAM" id="SSF51735">
    <property type="entry name" value="NAD(P)-binding Rossmann-fold domains"/>
    <property type="match status" value="1"/>
</dbReference>
<gene>
    <name evidence="4" type="ORF">DDZ15_00520</name>
</gene>
<dbReference type="Pfam" id="PF08338">
    <property type="entry name" value="DUF1731"/>
    <property type="match status" value="1"/>
</dbReference>
<dbReference type="InterPro" id="IPR013549">
    <property type="entry name" value="DUF1731"/>
</dbReference>
<dbReference type="InterPro" id="IPR001509">
    <property type="entry name" value="Epimerase_deHydtase"/>
</dbReference>
<reference evidence="4 5" key="1">
    <citation type="submission" date="2018-05" db="EMBL/GenBank/DDBJ databases">
        <title>Rhodohalobacter halophilus gen. nov., sp. nov., a moderately halophilic member of the family Balneolaceae.</title>
        <authorList>
            <person name="Liu Z.-W."/>
        </authorList>
    </citation>
    <scope>NUCLEOTIDE SEQUENCE [LARGE SCALE GENOMIC DNA]</scope>
    <source>
        <strain evidence="4 5">8A47</strain>
    </source>
</reference>
<organism evidence="4 5">
    <name type="scientific">Rhodohalobacter mucosus</name>
    <dbReference type="NCBI Taxonomy" id="2079485"/>
    <lineage>
        <taxon>Bacteria</taxon>
        <taxon>Pseudomonadati</taxon>
        <taxon>Balneolota</taxon>
        <taxon>Balneolia</taxon>
        <taxon>Balneolales</taxon>
        <taxon>Balneolaceae</taxon>
        <taxon>Rhodohalobacter</taxon>
    </lineage>
</organism>
<feature type="domain" description="DUF1731" evidence="3">
    <location>
        <begin position="253"/>
        <end position="299"/>
    </location>
</feature>
<keyword evidence="5" id="KW-1185">Reference proteome</keyword>
<dbReference type="EMBL" id="QGGB01000001">
    <property type="protein sequence ID" value="PWN08153.1"/>
    <property type="molecule type" value="Genomic_DNA"/>
</dbReference>
<protein>
    <submittedName>
        <fullName evidence="4">TIGR01777 family protein</fullName>
    </submittedName>
</protein>
<sequence length="300" mass="33316">MDSKQILITGGTGFIGTHLSEILMRDGHYITIVTRSPEAHKNEEAKNQKFIPWDDLTSVMGSIDVVINMAGENLFGQRWTPEVKEKLYNSRILTTRKLVDAIRASVSKPEVFISTSGVNYYKDSGDDVITEESEPGDDFLANLCIDWEKEAELASDLGVRVVIARFGIVLEKNGGVIDKMRLPFKLFVGGPVGSGDQYMPWIHMEDLCHILIYAMENEELEGALNACSPEPVTMDEFADTLGDVMNRPSFFRVPEFVLDIVLGEAAVPVTGSLRVQPKVLQKSGFEFEYDDLGTALADIM</sequence>
<dbReference type="OrthoDB" id="9801773at2"/>
<dbReference type="CDD" id="cd05242">
    <property type="entry name" value="SDR_a8"/>
    <property type="match status" value="1"/>
</dbReference>
<comment type="caution">
    <text evidence="4">The sequence shown here is derived from an EMBL/GenBank/DDBJ whole genome shotgun (WGS) entry which is preliminary data.</text>
</comment>
<evidence type="ECO:0000313" key="4">
    <source>
        <dbReference type="EMBL" id="PWN08153.1"/>
    </source>
</evidence>
<dbReference type="NCBIfam" id="TIGR01777">
    <property type="entry name" value="yfcH"/>
    <property type="match status" value="1"/>
</dbReference>
<dbReference type="Proteomes" id="UP000245533">
    <property type="component" value="Unassembled WGS sequence"/>
</dbReference>
<proteinExistence type="inferred from homology"/>
<name>A0A316TUC7_9BACT</name>
<dbReference type="InterPro" id="IPR036291">
    <property type="entry name" value="NAD(P)-bd_dom_sf"/>
</dbReference>